<dbReference type="PANTHER" id="PTHR11439">
    <property type="entry name" value="GAG-POL-RELATED RETROTRANSPOSON"/>
    <property type="match status" value="1"/>
</dbReference>
<dbReference type="AlphaFoldDB" id="A0A0V1D3T8"/>
<name>A0A0V1D3T8_TRIBR</name>
<reference evidence="1 2" key="1">
    <citation type="submission" date="2015-01" db="EMBL/GenBank/DDBJ databases">
        <title>Evolution of Trichinella species and genotypes.</title>
        <authorList>
            <person name="Korhonen P.K."/>
            <person name="Edoardo P."/>
            <person name="Giuseppe L.R."/>
            <person name="Gasser R.B."/>
        </authorList>
    </citation>
    <scope>NUCLEOTIDE SEQUENCE [LARGE SCALE GENOMIC DNA]</scope>
    <source>
        <strain evidence="1">ISS120</strain>
    </source>
</reference>
<dbReference type="STRING" id="45882.A0A0V1D3T8"/>
<organism evidence="1 2">
    <name type="scientific">Trichinella britovi</name>
    <name type="common">Parasitic roundworm</name>
    <dbReference type="NCBI Taxonomy" id="45882"/>
    <lineage>
        <taxon>Eukaryota</taxon>
        <taxon>Metazoa</taxon>
        <taxon>Ecdysozoa</taxon>
        <taxon>Nematoda</taxon>
        <taxon>Enoplea</taxon>
        <taxon>Dorylaimia</taxon>
        <taxon>Trichinellida</taxon>
        <taxon>Trichinellidae</taxon>
        <taxon>Trichinella</taxon>
    </lineage>
</organism>
<gene>
    <name evidence="1" type="ORF">T03_13043</name>
</gene>
<dbReference type="PANTHER" id="PTHR11439:SF483">
    <property type="entry name" value="PEPTIDE SYNTHASE GLIP-LIKE, PUTATIVE (AFU_ORTHOLOGUE AFUA_3G12920)-RELATED"/>
    <property type="match status" value="1"/>
</dbReference>
<accession>A0A0V1D3T8</accession>
<evidence type="ECO:0000313" key="1">
    <source>
        <dbReference type="EMBL" id="KRY56191.1"/>
    </source>
</evidence>
<sequence length="259" mass="29643">MDCFSLKEDHALIADWGANHDDFKFYTRYISIFRNVAINWEARKQNTVALSSTAAEYMELPEASEEAIHLRQLIKETTDESKKRAERPAINPIFHVRTKHIDIRHHFIRDVMRRRKYQQKALVPQGISEVDLRFSVLCVPELFESFSILFLVMADVPELHLVPNRCGIWSNSMDKEGCGGAVWTDLEVPAGIDRKDHVENCQHFTIHAIVASKLVPVVCCYVRLKILANKTSINKAAVLSVNLYPQTIICNFEIALIPL</sequence>
<comment type="caution">
    <text evidence="1">The sequence shown here is derived from an EMBL/GenBank/DDBJ whole genome shotgun (WGS) entry which is preliminary data.</text>
</comment>
<proteinExistence type="predicted"/>
<dbReference type="CDD" id="cd09272">
    <property type="entry name" value="RNase_HI_RT_Ty1"/>
    <property type="match status" value="1"/>
</dbReference>
<protein>
    <submittedName>
        <fullName evidence="1">Retrovirus-related Pol polyprotein from transposon TNT 1-94</fullName>
    </submittedName>
</protein>
<evidence type="ECO:0000313" key="2">
    <source>
        <dbReference type="Proteomes" id="UP000054653"/>
    </source>
</evidence>
<feature type="non-terminal residue" evidence="1">
    <location>
        <position position="259"/>
    </location>
</feature>
<dbReference type="Proteomes" id="UP000054653">
    <property type="component" value="Unassembled WGS sequence"/>
</dbReference>
<dbReference type="EMBL" id="JYDI01000046">
    <property type="protein sequence ID" value="KRY56191.1"/>
    <property type="molecule type" value="Genomic_DNA"/>
</dbReference>
<keyword evidence="2" id="KW-1185">Reference proteome</keyword>